<accession>A0A3L6ZWJ4</accession>
<comment type="caution">
    <text evidence="1">The sequence shown here is derived from an EMBL/GenBank/DDBJ whole genome shotgun (WGS) entry which is preliminary data.</text>
</comment>
<name>A0A3L6ZWJ4_9HYPH</name>
<proteinExistence type="predicted"/>
<evidence type="ECO:0000313" key="2">
    <source>
        <dbReference type="Proteomes" id="UP000269692"/>
    </source>
</evidence>
<organism evidence="1 2">
    <name type="scientific">Xanthobacter tagetidis</name>
    <dbReference type="NCBI Taxonomy" id="60216"/>
    <lineage>
        <taxon>Bacteria</taxon>
        <taxon>Pseudomonadati</taxon>
        <taxon>Pseudomonadota</taxon>
        <taxon>Alphaproteobacteria</taxon>
        <taxon>Hyphomicrobiales</taxon>
        <taxon>Xanthobacteraceae</taxon>
        <taxon>Xanthobacter</taxon>
    </lineage>
</organism>
<dbReference type="InterPro" id="IPR021251">
    <property type="entry name" value="DUF2793"/>
</dbReference>
<sequence length="234" mass="23480">MASDSTANLALPYLAAAQAQKHVTHNEALRRLDAFVHLVLESVTTPAPPGVPAEGARWFVPAGASGAFAGHAGEIAAYEAGAFDFLPIAPGFLAFVKDERRLALFDGGAFVSPLAASAHRAAIEAWVLEEDVALAGAFVESTIAIPDRAIVLGVTTRTLTAVTGAASYDCGIAGEASKFGGSLGAAAGSTNAGVIGPTAFYAPTPVRLTANGGAFTGGVVRLAIHLLACPVAGA</sequence>
<reference evidence="1 2" key="1">
    <citation type="submission" date="2018-10" db="EMBL/GenBank/DDBJ databases">
        <title>Xanthobacter tagetidis genome sequencing and assembly.</title>
        <authorList>
            <person name="Maclea K.S."/>
            <person name="Goen A.E."/>
            <person name="Fatima S.A."/>
        </authorList>
    </citation>
    <scope>NUCLEOTIDE SEQUENCE [LARGE SCALE GENOMIC DNA]</scope>
    <source>
        <strain evidence="1 2">ATCC 700314</strain>
    </source>
</reference>
<dbReference type="EMBL" id="RCTF01000027">
    <property type="protein sequence ID" value="RLP72267.1"/>
    <property type="molecule type" value="Genomic_DNA"/>
</dbReference>
<protein>
    <submittedName>
        <fullName evidence="1">DUF2793 domain-containing protein</fullName>
    </submittedName>
</protein>
<keyword evidence="2" id="KW-1185">Reference proteome</keyword>
<evidence type="ECO:0000313" key="1">
    <source>
        <dbReference type="EMBL" id="RLP72267.1"/>
    </source>
</evidence>
<gene>
    <name evidence="1" type="ORF">D9R14_21750</name>
</gene>
<dbReference type="AlphaFoldDB" id="A0A3L6ZWJ4"/>
<dbReference type="RefSeq" id="WP_121625598.1">
    <property type="nucleotide sequence ID" value="NZ_JACIIW010000002.1"/>
</dbReference>
<dbReference type="Pfam" id="PF10983">
    <property type="entry name" value="DUF2793"/>
    <property type="match status" value="1"/>
</dbReference>
<dbReference type="OrthoDB" id="564699at2"/>
<dbReference type="Proteomes" id="UP000269692">
    <property type="component" value="Unassembled WGS sequence"/>
</dbReference>